<reference evidence="2" key="1">
    <citation type="submission" date="2018-09" db="EMBL/GenBank/DDBJ databases">
        <authorList>
            <person name="Zhu H."/>
        </authorList>
    </citation>
    <scope>NUCLEOTIDE SEQUENCE [LARGE SCALE GENOMIC DNA]</scope>
    <source>
        <strain evidence="2">K1R23-30</strain>
    </source>
</reference>
<sequence length="239" mass="26396">MSLNEALDRAIKVYDKERLHPAAVDIIANHIGYKSANNGSALSAIASMRYYGLLDRPKEGFLAVSKDVESFRYAPEEEQRRALLIKFLKQPPLYAELLEKYASGLPSDANLKYELIQRGFIPSAAESTLASFKQSVDFSGYYDSPANVGDVESIEEIPSSSVSKPEEVLSTSVVVPSARLAPVSVMHSIEQDDFDRIPVRLSGGRRAWLLIPTPFFAADKSRLKAQIDLLLAEDEENAS</sequence>
<accession>A0A3A3FHY8</accession>
<protein>
    <submittedName>
        <fullName evidence="1">Uncharacterized protein</fullName>
    </submittedName>
</protein>
<dbReference type="EMBL" id="QYUO01000002">
    <property type="protein sequence ID" value="RJF95123.1"/>
    <property type="molecule type" value="Genomic_DNA"/>
</dbReference>
<comment type="caution">
    <text evidence="1">The sequence shown here is derived from an EMBL/GenBank/DDBJ whole genome shotgun (WGS) entry which is preliminary data.</text>
</comment>
<name>A0A3A3FHY8_9BURK</name>
<dbReference type="AlphaFoldDB" id="A0A3A3FHY8"/>
<gene>
    <name evidence="1" type="ORF">D3871_16810</name>
</gene>
<evidence type="ECO:0000313" key="1">
    <source>
        <dbReference type="EMBL" id="RJF95123.1"/>
    </source>
</evidence>
<proteinExistence type="predicted"/>
<keyword evidence="2" id="KW-1185">Reference proteome</keyword>
<dbReference type="Proteomes" id="UP000265955">
    <property type="component" value="Unassembled WGS sequence"/>
</dbReference>
<evidence type="ECO:0000313" key="2">
    <source>
        <dbReference type="Proteomes" id="UP000265955"/>
    </source>
</evidence>
<organism evidence="1 2">
    <name type="scientific">Noviherbaspirillum saxi</name>
    <dbReference type="NCBI Taxonomy" id="2320863"/>
    <lineage>
        <taxon>Bacteria</taxon>
        <taxon>Pseudomonadati</taxon>
        <taxon>Pseudomonadota</taxon>
        <taxon>Betaproteobacteria</taxon>
        <taxon>Burkholderiales</taxon>
        <taxon>Oxalobacteraceae</taxon>
        <taxon>Noviherbaspirillum</taxon>
    </lineage>
</organism>